<dbReference type="RefSeq" id="WP_093012775.1">
    <property type="nucleotide sequence ID" value="NZ_FOXV01000008.1"/>
</dbReference>
<dbReference type="AlphaFoldDB" id="A0A1I5Z9A3"/>
<dbReference type="InterPro" id="IPR045616">
    <property type="entry name" value="DUF6446"/>
</dbReference>
<evidence type="ECO:0008006" key="3">
    <source>
        <dbReference type="Google" id="ProtNLM"/>
    </source>
</evidence>
<reference evidence="2" key="1">
    <citation type="submission" date="2016-10" db="EMBL/GenBank/DDBJ databases">
        <authorList>
            <person name="Varghese N."/>
            <person name="Submissions S."/>
        </authorList>
    </citation>
    <scope>NUCLEOTIDE SEQUENCE [LARGE SCALE GENOMIC DNA]</scope>
    <source>
        <strain evidence="2">JCM 10271</strain>
    </source>
</reference>
<dbReference type="Proteomes" id="UP000243106">
    <property type="component" value="Unassembled WGS sequence"/>
</dbReference>
<dbReference type="EMBL" id="FOXV01000008">
    <property type="protein sequence ID" value="SFQ53059.1"/>
    <property type="molecule type" value="Genomic_DNA"/>
</dbReference>
<proteinExistence type="predicted"/>
<keyword evidence="2" id="KW-1185">Reference proteome</keyword>
<evidence type="ECO:0000313" key="1">
    <source>
        <dbReference type="EMBL" id="SFQ53059.1"/>
    </source>
</evidence>
<sequence>MSGKILSLVILVAAAIGGAAMYYLQVFAYYERLPEVSEITIATTDGGTTTLPVSNFEGIDADSSPIRYRACFDVLAGPSDLQAEPYPAAVPRNAPFWFSCFDAEAIADQIDAGAAEVFTVARNIEFGIDRVVALTEDGRGYVWQEVNDCGDRAYDGTPLGDDCPPRDR</sequence>
<protein>
    <recommendedName>
        <fullName evidence="3">Histidine kinase</fullName>
    </recommendedName>
</protein>
<dbReference type="STRING" id="93684.SAMN05421853_108148"/>
<organism evidence="1 2">
    <name type="scientific">Roseivivax halotolerans</name>
    <dbReference type="NCBI Taxonomy" id="93684"/>
    <lineage>
        <taxon>Bacteria</taxon>
        <taxon>Pseudomonadati</taxon>
        <taxon>Pseudomonadota</taxon>
        <taxon>Alphaproteobacteria</taxon>
        <taxon>Rhodobacterales</taxon>
        <taxon>Roseobacteraceae</taxon>
        <taxon>Roseivivax</taxon>
    </lineage>
</organism>
<evidence type="ECO:0000313" key="2">
    <source>
        <dbReference type="Proteomes" id="UP000243106"/>
    </source>
</evidence>
<gene>
    <name evidence="1" type="ORF">SAMN05421853_108148</name>
</gene>
<dbReference type="Pfam" id="PF20044">
    <property type="entry name" value="DUF6446"/>
    <property type="match status" value="1"/>
</dbReference>
<accession>A0A1I5Z9A3</accession>
<name>A0A1I5Z9A3_9RHOB</name>